<protein>
    <submittedName>
        <fullName evidence="2">Uncharacterized protein</fullName>
    </submittedName>
</protein>
<dbReference type="AlphaFoldDB" id="M3FF40"/>
<evidence type="ECO:0000256" key="1">
    <source>
        <dbReference type="SAM" id="MobiDB-lite"/>
    </source>
</evidence>
<feature type="compositionally biased region" description="Polar residues" evidence="1">
    <location>
        <begin position="198"/>
        <end position="209"/>
    </location>
</feature>
<evidence type="ECO:0000313" key="2">
    <source>
        <dbReference type="EMBL" id="EMF50599.1"/>
    </source>
</evidence>
<sequence>MNGVWQSRCSAPGPLEPPPEPGLRSSHRVRSDRNHTPDAVDPAVCPSGSGTRLQSELRGFDSRHGLWWSDQAERQSGTPSGMPPVGFPSQFPSQLAIECSPSLRPRQAGAQSAACRPARLSNLAALLRGRDGTPSLVARQGTATASLELVHQVFHPLRPPDVRHPARRTNCLTPPATASPTSSPTYRGSARPAGTHRTAATFSPSSGPRQSACRATAYRGSSAA</sequence>
<feature type="compositionally biased region" description="Low complexity" evidence="1">
    <location>
        <begin position="173"/>
        <end position="185"/>
    </location>
</feature>
<proteinExistence type="predicted"/>
<feature type="region of interest" description="Disordered" evidence="1">
    <location>
        <begin position="158"/>
        <end position="224"/>
    </location>
</feature>
<feature type="compositionally biased region" description="Basic and acidic residues" evidence="1">
    <location>
        <begin position="29"/>
        <end position="38"/>
    </location>
</feature>
<reference evidence="3" key="1">
    <citation type="journal article" date="2013" name="Genome Announc.">
        <title>Draft Genome Sequence of Streptomyces bottropensis ATCC 25435, a Bottromycin-Producing Actinomycete.</title>
        <authorList>
            <person name="Zhang H."/>
            <person name="Zhou W."/>
            <person name="Zhuang Y."/>
            <person name="Liang X."/>
            <person name="Liu T."/>
        </authorList>
    </citation>
    <scope>NUCLEOTIDE SEQUENCE [LARGE SCALE GENOMIC DNA]</scope>
    <source>
        <strain evidence="3">ATCC 25435</strain>
    </source>
</reference>
<feature type="region of interest" description="Disordered" evidence="1">
    <location>
        <begin position="1"/>
        <end position="84"/>
    </location>
</feature>
<dbReference type="Proteomes" id="UP000030760">
    <property type="component" value="Unassembled WGS sequence"/>
</dbReference>
<accession>M3FF40</accession>
<dbReference type="EMBL" id="KB405098">
    <property type="protein sequence ID" value="EMF50599.1"/>
    <property type="molecule type" value="Genomic_DNA"/>
</dbReference>
<gene>
    <name evidence="2" type="ORF">SBD_8163</name>
</gene>
<name>M3FF40_9ACTN</name>
<evidence type="ECO:0000313" key="3">
    <source>
        <dbReference type="Proteomes" id="UP000030760"/>
    </source>
</evidence>
<organism evidence="2 3">
    <name type="scientific">Streptomyces bottropensis ATCC 25435</name>
    <dbReference type="NCBI Taxonomy" id="1054862"/>
    <lineage>
        <taxon>Bacteria</taxon>
        <taxon>Bacillati</taxon>
        <taxon>Actinomycetota</taxon>
        <taxon>Actinomycetes</taxon>
        <taxon>Kitasatosporales</taxon>
        <taxon>Streptomycetaceae</taxon>
        <taxon>Streptomyces</taxon>
    </lineage>
</organism>